<sequence length="391" mass="44887">MFYKIDIVKKAELSPHYHTVIKFAKNQKFTCSKFNPITSGYRIKDAKGDFVITRIARVFSDGFIRDIERDKSSNTFQSVPDRYRHIFYITANIEMKEMTEKMRIVTYQLQIPLCRLQTLEPYHFFKSEFVLSGYDGLKFTYSVMKINDDKADDIEICIENPYDVEIHGEEGDFKFRESSTVDITKGLSFCFDPAICDQSAQEQKCDPIPHLDKSMLSSVVPSPSNSNAKTILHKLASNHHFADVLFITSDGTKIPSHRCILAQYSTIFARVFEETSETPVKINVEDFAADTIQSALDFIYDKTDAIKGKEMEVFKFAVKYDVKLLIEACCSFFEESVVPENVCEYIEIAYDNNFEELKQKCLKILVEKKKEIDASKIAALPKNIVVDAFCL</sequence>
<proteinExistence type="predicted"/>
<protein>
    <submittedName>
        <fullName evidence="2">BTB domain-containing protein</fullName>
    </submittedName>
</protein>
<name>A0AC34FTB4_9BILA</name>
<evidence type="ECO:0000313" key="1">
    <source>
        <dbReference type="Proteomes" id="UP000887579"/>
    </source>
</evidence>
<organism evidence="1 2">
    <name type="scientific">Panagrolaimus sp. ES5</name>
    <dbReference type="NCBI Taxonomy" id="591445"/>
    <lineage>
        <taxon>Eukaryota</taxon>
        <taxon>Metazoa</taxon>
        <taxon>Ecdysozoa</taxon>
        <taxon>Nematoda</taxon>
        <taxon>Chromadorea</taxon>
        <taxon>Rhabditida</taxon>
        <taxon>Tylenchina</taxon>
        <taxon>Panagrolaimomorpha</taxon>
        <taxon>Panagrolaimoidea</taxon>
        <taxon>Panagrolaimidae</taxon>
        <taxon>Panagrolaimus</taxon>
    </lineage>
</organism>
<dbReference type="Proteomes" id="UP000887579">
    <property type="component" value="Unplaced"/>
</dbReference>
<reference evidence="2" key="1">
    <citation type="submission" date="2022-11" db="UniProtKB">
        <authorList>
            <consortium name="WormBaseParasite"/>
        </authorList>
    </citation>
    <scope>IDENTIFICATION</scope>
</reference>
<dbReference type="WBParaSite" id="ES5_v2.g20581.t1">
    <property type="protein sequence ID" value="ES5_v2.g20581.t1"/>
    <property type="gene ID" value="ES5_v2.g20581"/>
</dbReference>
<accession>A0AC34FTB4</accession>
<evidence type="ECO:0000313" key="2">
    <source>
        <dbReference type="WBParaSite" id="ES5_v2.g20581.t1"/>
    </source>
</evidence>